<accession>A0A853FCN0</accession>
<evidence type="ECO:0000313" key="3">
    <source>
        <dbReference type="EMBL" id="NYT35816.1"/>
    </source>
</evidence>
<dbReference type="OrthoDB" id="8644697at2"/>
<feature type="domain" description="Autotransporter" evidence="2">
    <location>
        <begin position="2043"/>
        <end position="2321"/>
    </location>
</feature>
<dbReference type="EMBL" id="JACCEW010000001">
    <property type="protein sequence ID" value="NYT35816.1"/>
    <property type="molecule type" value="Genomic_DNA"/>
</dbReference>
<evidence type="ECO:0000259" key="2">
    <source>
        <dbReference type="PROSITE" id="PS51208"/>
    </source>
</evidence>
<proteinExistence type="predicted"/>
<feature type="compositionally biased region" description="Low complexity" evidence="1">
    <location>
        <begin position="1263"/>
        <end position="1278"/>
    </location>
</feature>
<feature type="region of interest" description="Disordered" evidence="1">
    <location>
        <begin position="134"/>
        <end position="154"/>
    </location>
</feature>
<organism evidence="3 4">
    <name type="scientific">Allopusillimonas soli</name>
    <dbReference type="NCBI Taxonomy" id="659016"/>
    <lineage>
        <taxon>Bacteria</taxon>
        <taxon>Pseudomonadati</taxon>
        <taxon>Pseudomonadota</taxon>
        <taxon>Betaproteobacteria</taxon>
        <taxon>Burkholderiales</taxon>
        <taxon>Alcaligenaceae</taxon>
        <taxon>Allopusillimonas</taxon>
    </lineage>
</organism>
<feature type="region of interest" description="Disordered" evidence="1">
    <location>
        <begin position="1576"/>
        <end position="1595"/>
    </location>
</feature>
<dbReference type="SUPFAM" id="SSF103515">
    <property type="entry name" value="Autotransporter"/>
    <property type="match status" value="1"/>
</dbReference>
<dbReference type="PROSITE" id="PS51208">
    <property type="entry name" value="AUTOTRANSPORTER"/>
    <property type="match status" value="1"/>
</dbReference>
<feature type="region of interest" description="Disordered" evidence="1">
    <location>
        <begin position="185"/>
        <end position="207"/>
    </location>
</feature>
<keyword evidence="4" id="KW-1185">Reference proteome</keyword>
<reference evidence="3 4" key="1">
    <citation type="submission" date="2020-07" db="EMBL/GenBank/DDBJ databases">
        <title>Taxonomic revisions and descriptions of new bacterial species based on genomic comparisons in the high-G+C-content subgroup of the family Alcaligenaceae.</title>
        <authorList>
            <person name="Szabo A."/>
            <person name="Felfoldi T."/>
        </authorList>
    </citation>
    <scope>NUCLEOTIDE SEQUENCE [LARGE SCALE GENOMIC DNA]</scope>
    <source>
        <strain evidence="3 4">DSM 25264</strain>
    </source>
</reference>
<evidence type="ECO:0000313" key="4">
    <source>
        <dbReference type="Proteomes" id="UP000580517"/>
    </source>
</evidence>
<dbReference type="RefSeq" id="WP_129967764.1">
    <property type="nucleotide sequence ID" value="NZ_JACCEW010000001.1"/>
</dbReference>
<protein>
    <submittedName>
        <fullName evidence="3">Autotransporter outer membrane beta-barrel domain-containing protein</fullName>
    </submittedName>
</protein>
<dbReference type="Proteomes" id="UP000580517">
    <property type="component" value="Unassembled WGS sequence"/>
</dbReference>
<feature type="compositionally biased region" description="Polar residues" evidence="1">
    <location>
        <begin position="1577"/>
        <end position="1595"/>
    </location>
</feature>
<dbReference type="InterPro" id="IPR005546">
    <property type="entry name" value="Autotransporte_beta"/>
</dbReference>
<feature type="region of interest" description="Disordered" evidence="1">
    <location>
        <begin position="1261"/>
        <end position="1292"/>
    </location>
</feature>
<dbReference type="SMART" id="SM00869">
    <property type="entry name" value="Autotransporter"/>
    <property type="match status" value="1"/>
</dbReference>
<evidence type="ECO:0000256" key="1">
    <source>
        <dbReference type="SAM" id="MobiDB-lite"/>
    </source>
</evidence>
<dbReference type="InterPro" id="IPR036709">
    <property type="entry name" value="Autotransporte_beta_dom_sf"/>
</dbReference>
<sequence>MKQTNEQSYIRRCHVSSHSVSPPLVLRPLVRALGRRGHILLCVSGALLPLAAAHADLGYDCKLVSGIMTCSLSAPSPLSGALTLSNLYLPQQITNTASFDIGDTGLGKVTTDLGSSEEMIYGGEPPLNGIMVESHGADGDDYDSDHRDGQDGQGAMLITSGSVSLSLGNSTPSGMVTGVGVSSVGGDGYNQSDHKENGGNGGNAGSTTLKNSSAVTITGGILNSGVTGALVESRGGNGGADYTDFIDYYGGNGGNTQSIEMDNYADVKLGSSASNLQGGTRAWGVAAQAVGGNGSFHATGHGKPPMGVGGAGADISFLNTGNVDVFLTQTSDAPDGVVGLLARSMGGDGGETTWKYDDGGAGGDSGFVTMTVGHEDLSAVTNINVGVNQSVSGTSAGILAQSIAGNGGSMDSDGGYGGNGGNAGGVTTNLYWVNLSATGDGVAGVTAYSRGGYGGSDSEDSYRVDGGNGGLSHDVTVTLQSKGSQDGQQTSVSTTGAEAIGIAAQSIGGYGGSAVKEAGIGQDGAQGKITADANSIVSTQGDYSIGMLAQSIGGGGGTGQDFTSSLPGGSGKGGNGGDGANAMIASSATVTTQGQYAHGMVAQSIGGSGGAGAMSDSLVSLGGAGGAGGTGGTVSISGASNVSTSGESAIGVIAQSIGGGGGSAGSASGLFSVGGSVNSSQSNDANSVSVAVNSVDTKGDGSIGILAQSIGGSGGNGGSAAGITAVGGSGSSGGSGGQVTVDVGTNISTIGEYALGVVAQSVGGGGGNGGSTLAISPGEPVATASIGGSAGAAGSGGKVTVQSTMDGTISTSGDGSIAVLAQSLGGGGGNGGSAELDGVQTPVTLVVGGKAGGGGGGGEVDATLSHHIVETQGIAAAGVIAQSIGGGGGNGGAAHNYTANVGIDIGVAVGGNGGNGGSGGIVNFQLDDMTISTAGVGSHGSNQAGNASIVRSDSYGIVAQSVGGGGGNGGSALDKSVVVAAPNPDGGGFAISSNVAVGGSGGEGGDGGNINVDLLEKTAIFTGGQGSHAVVAQSIGGGGGNGGGSNAMSTDVSIPTQSVDISAKVAVGGTGGSGGLGGNVNLAVGSSALIVTFDDTSNGILAQSIGGGGGNAGAGSSSSGGLSQGKTYSVSVGVGGGVGSGNVGGNIAASLDAGSVIQTYGSGSRGVVMHSVGGGGGAAQGTTVDLGGPVSVGGGSSADQSALDATNFSAAVGVSVGATGGSGGDGGSIKYVSQGSIATVGGDADGVLIQSIGGGGGLGGNAGADASAGPSSYKLPTTPDNPPPPSNDTNLGKYSLSVAVGGSGGASGKGGSVEVDYAGSIFTKGDHADAMVAQSIGGGGGVGGASTAKGAKGSSQAVIAVGGSGGAAGSGGNITLNMTSDPSNSQGTLYTVGDESYGLLAQSIGGGGGQGAVGSDIITKSTVKNPSIVLGWGGSGGNGGNGGTVNMNASNSGLWVYTSGYDSHGVVLQSIGGGGGTAAMSGASLSGTANNPQLKLQMGGGGRSGDSNGGDINVDSWMNINTTGDHAFGFVAQSIGGGGGIMSAGPGANVQSVNLAAPYTGSSQHGGNLTIALGNNDAGSASSDESPSAIATTGRGSHGMVLQSIAGGGGIGGDTANGPLALGWQDGVVAPSSGQVSGDISLTMGSGSTITTIGDGAYGVIAQSLSAPGGLGGNSTGSFAGTLSQAKGGSGGVSGGITMEMDGTVQVQGKDAWGVFAQTYDTESSMPKPVDITISGNLTGGTEASGPETGGAVWIDSPAASTITINTGGAVDGSQGYAAVQQTGSGSTSIVNHGSLKGNLVGKAASADSASSASLAVLGKPIFLSNFGTFSSADLVQGDIANQGHVFIGEPVGSDTMQVTGDFIQRSQGVLHVATDFVAKTTDLLSVGGRAQLDGKISIAASTLMPDRELTFLQAGILTPRAAVQGESPLFTYKTRQAGNSLNVSVDAAKFNEVSESYGVGSNLHALGQHLQDVWDRGSDEKFGTMFAALNRSAGKGSVSYANALNDLSLGVLAAPAALKQAGMISFSNSLLSCPGFKYASTRMGEHDCVWGRVSGNTTQMDSSGGTSGLKSDGVLYQMGAQRSIAPNWFVGVAGAYEHTSLHADDDRQHIKGDSGYLGVSLKYEDGPWTFAGALTGSYGSFDNTRNIDLMGVQAESDSRVISIGQRLRASYTHAMDRSYIKPFIDLDVMHTHMPSFDERGAGALNLHVEGVSKWSAIISPGVELGGRIDLKNGYILRPYASAEVSLSNTDKWDSRARFASAPTSADPFTSTLETGRVFGQVSAGIQVLSGKGMDVKLQYDGLLSSKVSSHSGSVKATWRF</sequence>
<gene>
    <name evidence="3" type="ORF">H0A68_02955</name>
</gene>
<comment type="caution">
    <text evidence="3">The sequence shown here is derived from an EMBL/GenBank/DDBJ whole genome shotgun (WGS) entry which is preliminary data.</text>
</comment>
<name>A0A853FCN0_9BURK</name>